<dbReference type="InterPro" id="IPR045738">
    <property type="entry name" value="DUF6088"/>
</dbReference>
<evidence type="ECO:0000313" key="3">
    <source>
        <dbReference type="Proteomes" id="UP000094056"/>
    </source>
</evidence>
<organism evidence="1 3">
    <name type="scientific">Candidatus Scalindua rubra</name>
    <dbReference type="NCBI Taxonomy" id="1872076"/>
    <lineage>
        <taxon>Bacteria</taxon>
        <taxon>Pseudomonadati</taxon>
        <taxon>Planctomycetota</taxon>
        <taxon>Candidatus Brocadiia</taxon>
        <taxon>Candidatus Brocadiales</taxon>
        <taxon>Candidatus Scalinduaceae</taxon>
        <taxon>Candidatus Scalindua</taxon>
    </lineage>
</organism>
<proteinExistence type="predicted"/>
<dbReference type="Pfam" id="PF19570">
    <property type="entry name" value="DUF6088"/>
    <property type="match status" value="1"/>
</dbReference>
<dbReference type="AlphaFoldDB" id="A0A1E3X4T4"/>
<accession>A0A1E3X4T4</accession>
<reference evidence="1 3" key="1">
    <citation type="submission" date="2016-07" db="EMBL/GenBank/DDBJ databases">
        <title>Draft genome of Scalindua rubra, obtained from a brine-seawater interface in the Red Sea, sheds light on salt adaptation in anammox bacteria.</title>
        <authorList>
            <person name="Speth D.R."/>
            <person name="Lagkouvardos I."/>
            <person name="Wang Y."/>
            <person name="Qian P.-Y."/>
            <person name="Dutilh B.E."/>
            <person name="Jetten M.S."/>
        </authorList>
    </citation>
    <scope>NUCLEOTIDE SEQUENCE [LARGE SCALE GENOMIC DNA]</scope>
    <source>
        <strain evidence="1">BSI-1</strain>
    </source>
</reference>
<name>A0A1E3X4T4_9BACT</name>
<sequence>MKTIADSIYNRILKKGRGWVFTPFDFQDLGSRESIDQTLSRLAKKEKIRRVTQGVYDYPKISRFGEIPTSLMLVAKAIARSTQTKIQVSESYAANVLGLSNQVPAKIILYTDGTRRVRKVGKQKIIFKQATPKKLVGAGKMSGLVIQGLRYFGKDRINEKVINRLKDILKQRDKELLLKEKYATPIWMQSAINQIAGQV</sequence>
<evidence type="ECO:0008006" key="4">
    <source>
        <dbReference type="Google" id="ProtNLM"/>
    </source>
</evidence>
<comment type="caution">
    <text evidence="1">The sequence shown here is derived from an EMBL/GenBank/DDBJ whole genome shotgun (WGS) entry which is preliminary data.</text>
</comment>
<evidence type="ECO:0000313" key="2">
    <source>
        <dbReference type="EMBL" id="ODS32071.1"/>
    </source>
</evidence>
<dbReference type="Proteomes" id="UP000094056">
    <property type="component" value="Unassembled WGS sequence"/>
</dbReference>
<dbReference type="EMBL" id="MAYW01000313">
    <property type="protein sequence ID" value="ODS29984.1"/>
    <property type="molecule type" value="Genomic_DNA"/>
</dbReference>
<protein>
    <recommendedName>
        <fullName evidence="4">Transcriptional regulator, AbiEi antitoxin, Type IV TA system</fullName>
    </recommendedName>
</protein>
<evidence type="ECO:0000313" key="1">
    <source>
        <dbReference type="EMBL" id="ODS29984.1"/>
    </source>
</evidence>
<dbReference type="EMBL" id="MAYW01000078">
    <property type="protein sequence ID" value="ODS32071.1"/>
    <property type="molecule type" value="Genomic_DNA"/>
</dbReference>
<gene>
    <name evidence="2" type="ORF">SCARUB_02778</name>
    <name evidence="1" type="ORF">SCARUB_04913</name>
</gene>